<keyword evidence="2" id="KW-1185">Reference proteome</keyword>
<protein>
    <submittedName>
        <fullName evidence="1">Uncharacterized protein</fullName>
    </submittedName>
</protein>
<reference evidence="1 2" key="1">
    <citation type="journal article" date="2020" name="Nat. Food">
        <title>A phased Vanilla planifolia genome enables genetic improvement of flavour and production.</title>
        <authorList>
            <person name="Hasing T."/>
            <person name="Tang H."/>
            <person name="Brym M."/>
            <person name="Khazi F."/>
            <person name="Huang T."/>
            <person name="Chambers A.H."/>
        </authorList>
    </citation>
    <scope>NUCLEOTIDE SEQUENCE [LARGE SCALE GENOMIC DNA]</scope>
    <source>
        <tissue evidence="1">Leaf</tissue>
    </source>
</reference>
<proteinExistence type="predicted"/>
<name>A0A835PII3_VANPL</name>
<dbReference type="Proteomes" id="UP000636800">
    <property type="component" value="Chromosome 13"/>
</dbReference>
<comment type="caution">
    <text evidence="1">The sequence shown here is derived from an EMBL/GenBank/DDBJ whole genome shotgun (WGS) entry which is preliminary data.</text>
</comment>
<dbReference type="EMBL" id="JADCNL010000013">
    <property type="protein sequence ID" value="KAG0454490.1"/>
    <property type="molecule type" value="Genomic_DNA"/>
</dbReference>
<organism evidence="1 2">
    <name type="scientific">Vanilla planifolia</name>
    <name type="common">Vanilla</name>
    <dbReference type="NCBI Taxonomy" id="51239"/>
    <lineage>
        <taxon>Eukaryota</taxon>
        <taxon>Viridiplantae</taxon>
        <taxon>Streptophyta</taxon>
        <taxon>Embryophyta</taxon>
        <taxon>Tracheophyta</taxon>
        <taxon>Spermatophyta</taxon>
        <taxon>Magnoliopsida</taxon>
        <taxon>Liliopsida</taxon>
        <taxon>Asparagales</taxon>
        <taxon>Orchidaceae</taxon>
        <taxon>Vanilloideae</taxon>
        <taxon>Vanilleae</taxon>
        <taxon>Vanilla</taxon>
    </lineage>
</organism>
<gene>
    <name evidence="1" type="ORF">HPP92_023782</name>
</gene>
<evidence type="ECO:0000313" key="1">
    <source>
        <dbReference type="EMBL" id="KAG0454490.1"/>
    </source>
</evidence>
<dbReference type="OrthoDB" id="1470350at2759"/>
<dbReference type="AlphaFoldDB" id="A0A835PII3"/>
<sequence>MRNPNNSKANDANCAPERSRICRYDDDAKSTDDRLRDRRGGSFPLNLIESDVSRSWVRRSPQVGLGVVSGKKY</sequence>
<accession>A0A835PII3</accession>
<evidence type="ECO:0000313" key="2">
    <source>
        <dbReference type="Proteomes" id="UP000636800"/>
    </source>
</evidence>